<evidence type="ECO:0000313" key="2">
    <source>
        <dbReference type="Proteomes" id="UP001204953"/>
    </source>
</evidence>
<accession>A0AAE3KNQ5</accession>
<evidence type="ECO:0000313" key="1">
    <source>
        <dbReference type="EMBL" id="MCP2730066.1"/>
    </source>
</evidence>
<protein>
    <submittedName>
        <fullName evidence="1">Uncharacterized protein</fullName>
    </submittedName>
</protein>
<proteinExistence type="predicted"/>
<dbReference type="EMBL" id="JAMZMM010000166">
    <property type="protein sequence ID" value="MCP2730066.1"/>
    <property type="molecule type" value="Genomic_DNA"/>
</dbReference>
<name>A0AAE3KNQ5_9CYAN</name>
<keyword evidence="2" id="KW-1185">Reference proteome</keyword>
<gene>
    <name evidence="1" type="ORF">NJ959_16665</name>
</gene>
<dbReference type="Proteomes" id="UP001204953">
    <property type="component" value="Unassembled WGS sequence"/>
</dbReference>
<organism evidence="1 2">
    <name type="scientific">Limnofasciculus baicalensis BBK-W-15</name>
    <dbReference type="NCBI Taxonomy" id="2699891"/>
    <lineage>
        <taxon>Bacteria</taxon>
        <taxon>Bacillati</taxon>
        <taxon>Cyanobacteriota</taxon>
        <taxon>Cyanophyceae</taxon>
        <taxon>Coleofasciculales</taxon>
        <taxon>Coleofasciculaceae</taxon>
        <taxon>Limnofasciculus</taxon>
        <taxon>Limnofasciculus baicalensis</taxon>
    </lineage>
</organism>
<sequence>MNVQLLSIEPTEEWGTFDIRVKIGIEPHKFTMKVKTTPITNHQIQVTHGDNNFLKTFKFSPMIALKISKLVSQFHNHQTVELPANIGGLLSGELSSVN</sequence>
<dbReference type="AlphaFoldDB" id="A0AAE3KNQ5"/>
<dbReference type="RefSeq" id="WP_254012834.1">
    <property type="nucleotide sequence ID" value="NZ_JAMZMM010000166.1"/>
</dbReference>
<reference evidence="1" key="1">
    <citation type="submission" date="2022-06" db="EMBL/GenBank/DDBJ databases">
        <title>New cyanobacteria of genus Symplocastrum in benthos of Lake Baikal.</title>
        <authorList>
            <person name="Sorokovikova E."/>
            <person name="Tikhonova I."/>
            <person name="Krasnopeev A."/>
            <person name="Evseev P."/>
            <person name="Gladkikh A."/>
            <person name="Belykh O."/>
        </authorList>
    </citation>
    <scope>NUCLEOTIDE SEQUENCE</scope>
    <source>
        <strain evidence="1">BBK-W-15</strain>
    </source>
</reference>
<comment type="caution">
    <text evidence="1">The sequence shown here is derived from an EMBL/GenBank/DDBJ whole genome shotgun (WGS) entry which is preliminary data.</text>
</comment>